<evidence type="ECO:0000259" key="4">
    <source>
        <dbReference type="Pfam" id="PF06916"/>
    </source>
</evidence>
<dbReference type="EMBL" id="JBANRG010000001">
    <property type="protein sequence ID" value="KAK7472620.1"/>
    <property type="molecule type" value="Genomic_DNA"/>
</dbReference>
<gene>
    <name evidence="5" type="primary">NAT2</name>
    <name evidence="5" type="ORF">VKT23_000733</name>
</gene>
<feature type="region of interest" description="Disordered" evidence="1">
    <location>
        <begin position="50"/>
        <end position="70"/>
    </location>
</feature>
<dbReference type="PANTHER" id="PTHR21377:SF0">
    <property type="entry name" value="PROTEIN FAM210B, MITOCHONDRIAL"/>
    <property type="match status" value="1"/>
</dbReference>
<evidence type="ECO:0000313" key="5">
    <source>
        <dbReference type="EMBL" id="KAK7472620.1"/>
    </source>
</evidence>
<keyword evidence="2" id="KW-0472">Membrane</keyword>
<feature type="domain" description="DUF1279" evidence="4">
    <location>
        <begin position="76"/>
        <end position="185"/>
    </location>
</feature>
<dbReference type="InterPro" id="IPR045866">
    <property type="entry name" value="FAM210A/B-like"/>
</dbReference>
<keyword evidence="2" id="KW-1133">Transmembrane helix</keyword>
<name>A0ABR1K4Z1_9AGAR</name>
<keyword evidence="3" id="KW-0732">Signal</keyword>
<reference evidence="5 6" key="1">
    <citation type="submission" date="2024-01" db="EMBL/GenBank/DDBJ databases">
        <title>A draft genome for the cacao thread blight pathogen Marasmiellus scandens.</title>
        <authorList>
            <person name="Baruah I.K."/>
            <person name="Leung J."/>
            <person name="Bukari Y."/>
            <person name="Amoako-Attah I."/>
            <person name="Meinhardt L.W."/>
            <person name="Bailey B.A."/>
            <person name="Cohen S.P."/>
        </authorList>
    </citation>
    <scope>NUCLEOTIDE SEQUENCE [LARGE SCALE GENOMIC DNA]</scope>
    <source>
        <strain evidence="5 6">GH-19</strain>
    </source>
</reference>
<sequence length="220" mass="23602">MSRLFIRLPLLRTLIPRVSAPILPVSRLSKASPSLTSSTRTNSRLFSHFPARLTSSPSSGASTNTTASSENATVSQRLKHLIKSYGWYALGVYIILSALDFGVAFAGINLIGAEQVSHMAASVKNTVSGIIHSKPPEPGKDEIDPSHGSMQGGNEGLYAMLVLAYTIHKTLFLPVRVGLTAALTPKLVNSLRARGWAGGAGARRAAEEMRERLRNARNRG</sequence>
<evidence type="ECO:0000256" key="2">
    <source>
        <dbReference type="SAM" id="Phobius"/>
    </source>
</evidence>
<feature type="region of interest" description="Disordered" evidence="1">
    <location>
        <begin position="130"/>
        <end position="149"/>
    </location>
</feature>
<evidence type="ECO:0000313" key="6">
    <source>
        <dbReference type="Proteomes" id="UP001498398"/>
    </source>
</evidence>
<protein>
    <submittedName>
        <fullName evidence="5">DUF1279 superfamily</fullName>
    </submittedName>
</protein>
<keyword evidence="2" id="KW-0812">Transmembrane</keyword>
<feature type="compositionally biased region" description="Basic and acidic residues" evidence="1">
    <location>
        <begin position="134"/>
        <end position="145"/>
    </location>
</feature>
<feature type="signal peptide" evidence="3">
    <location>
        <begin position="1"/>
        <end position="20"/>
    </location>
</feature>
<proteinExistence type="predicted"/>
<dbReference type="PANTHER" id="PTHR21377">
    <property type="entry name" value="PROTEIN FAM210B, MITOCHONDRIAL"/>
    <property type="match status" value="1"/>
</dbReference>
<organism evidence="5 6">
    <name type="scientific">Marasmiellus scandens</name>
    <dbReference type="NCBI Taxonomy" id="2682957"/>
    <lineage>
        <taxon>Eukaryota</taxon>
        <taxon>Fungi</taxon>
        <taxon>Dikarya</taxon>
        <taxon>Basidiomycota</taxon>
        <taxon>Agaricomycotina</taxon>
        <taxon>Agaricomycetes</taxon>
        <taxon>Agaricomycetidae</taxon>
        <taxon>Agaricales</taxon>
        <taxon>Marasmiineae</taxon>
        <taxon>Omphalotaceae</taxon>
        <taxon>Marasmiellus</taxon>
    </lineage>
</organism>
<keyword evidence="6" id="KW-1185">Reference proteome</keyword>
<dbReference type="Proteomes" id="UP001498398">
    <property type="component" value="Unassembled WGS sequence"/>
</dbReference>
<dbReference type="InterPro" id="IPR009688">
    <property type="entry name" value="FAM210A/B-like_dom"/>
</dbReference>
<feature type="compositionally biased region" description="Low complexity" evidence="1">
    <location>
        <begin position="54"/>
        <end position="70"/>
    </location>
</feature>
<accession>A0ABR1K4Z1</accession>
<feature type="transmembrane region" description="Helical" evidence="2">
    <location>
        <begin position="85"/>
        <end position="108"/>
    </location>
</feature>
<comment type="caution">
    <text evidence="5">The sequence shown here is derived from an EMBL/GenBank/DDBJ whole genome shotgun (WGS) entry which is preliminary data.</text>
</comment>
<dbReference type="Pfam" id="PF06916">
    <property type="entry name" value="FAM210A-B_dom"/>
    <property type="match status" value="1"/>
</dbReference>
<evidence type="ECO:0000256" key="3">
    <source>
        <dbReference type="SAM" id="SignalP"/>
    </source>
</evidence>
<feature type="chain" id="PRO_5045397779" evidence="3">
    <location>
        <begin position="21"/>
        <end position="220"/>
    </location>
</feature>
<evidence type="ECO:0000256" key="1">
    <source>
        <dbReference type="SAM" id="MobiDB-lite"/>
    </source>
</evidence>